<feature type="transmembrane region" description="Helical" evidence="2">
    <location>
        <begin position="172"/>
        <end position="194"/>
    </location>
</feature>
<dbReference type="PANTHER" id="PTHR34835:SF60">
    <property type="entry name" value="OS10G0490300 PROTEIN"/>
    <property type="match status" value="1"/>
</dbReference>
<gene>
    <name evidence="3" type="ORF">NCGR_LOCUS44491</name>
</gene>
<dbReference type="EMBL" id="CAJGYO010000011">
    <property type="protein sequence ID" value="CAD6261070.1"/>
    <property type="molecule type" value="Genomic_DNA"/>
</dbReference>
<organism evidence="3 4">
    <name type="scientific">Miscanthus lutarioriparius</name>
    <dbReference type="NCBI Taxonomy" id="422564"/>
    <lineage>
        <taxon>Eukaryota</taxon>
        <taxon>Viridiplantae</taxon>
        <taxon>Streptophyta</taxon>
        <taxon>Embryophyta</taxon>
        <taxon>Tracheophyta</taxon>
        <taxon>Spermatophyta</taxon>
        <taxon>Magnoliopsida</taxon>
        <taxon>Liliopsida</taxon>
        <taxon>Poales</taxon>
        <taxon>Poaceae</taxon>
        <taxon>PACMAD clade</taxon>
        <taxon>Panicoideae</taxon>
        <taxon>Andropogonodae</taxon>
        <taxon>Andropogoneae</taxon>
        <taxon>Saccharinae</taxon>
        <taxon>Miscanthus</taxon>
    </lineage>
</organism>
<dbReference type="OrthoDB" id="679318at2759"/>
<proteinExistence type="predicted"/>
<feature type="transmembrane region" description="Helical" evidence="2">
    <location>
        <begin position="227"/>
        <end position="247"/>
    </location>
</feature>
<comment type="caution">
    <text evidence="3">The sequence shown here is derived from an EMBL/GenBank/DDBJ whole genome shotgun (WGS) entry which is preliminary data.</text>
</comment>
<accession>A0A811QQ04</accession>
<evidence type="ECO:0000313" key="3">
    <source>
        <dbReference type="EMBL" id="CAD6261070.1"/>
    </source>
</evidence>
<dbReference type="AlphaFoldDB" id="A0A811QQ04"/>
<name>A0A811QQ04_9POAL</name>
<reference evidence="3" key="1">
    <citation type="submission" date="2020-10" db="EMBL/GenBank/DDBJ databases">
        <authorList>
            <person name="Han B."/>
            <person name="Lu T."/>
            <person name="Zhao Q."/>
            <person name="Huang X."/>
            <person name="Zhao Y."/>
        </authorList>
    </citation>
    <scope>NUCLEOTIDE SEQUENCE</scope>
</reference>
<evidence type="ECO:0000256" key="2">
    <source>
        <dbReference type="SAM" id="Phobius"/>
    </source>
</evidence>
<feature type="region of interest" description="Disordered" evidence="1">
    <location>
        <begin position="14"/>
        <end position="40"/>
    </location>
</feature>
<keyword evidence="2" id="KW-0472">Membrane</keyword>
<evidence type="ECO:0000256" key="1">
    <source>
        <dbReference type="SAM" id="MobiDB-lite"/>
    </source>
</evidence>
<dbReference type="PANTHER" id="PTHR34835">
    <property type="entry name" value="OS07G0283600 PROTEIN-RELATED"/>
    <property type="match status" value="1"/>
</dbReference>
<sequence>MARKRKSIFLDIASSDGSEGLDDNELMLSPNSLPTDGNDDSDSHDIFYSDDSISGGDQSFNEALYKQYVKECSKVKMLKKRLLIHLSRDVKKKSDGRPKVGVLRFFVSTFSNVINSLSEERKDVIRKYGFGSLLLFDRCSVLRIFVHWVARLVNYKSGDIVVDGKVISLRKLFIWFLIFHLVVHRFLLIIPLGSLVCFQALARIMFLQSVIFSEALVYKKEMSDDDMFVCFIVVAMSTFLCPNSSVVPCKKFFGIFEDLDKIRSYDWCGYILSLLLEYIKLFNQLKSCKSTQQVTLSGCLYFLAVLYLDHVDFDSHQVPSTIPRISVWKNDMIKQYATLDKKQEGCFGYHPIIGLFKDLLC</sequence>
<protein>
    <submittedName>
        <fullName evidence="3">Uncharacterized protein</fullName>
    </submittedName>
</protein>
<keyword evidence="2" id="KW-1133">Transmembrane helix</keyword>
<keyword evidence="4" id="KW-1185">Reference proteome</keyword>
<dbReference type="Proteomes" id="UP000604825">
    <property type="component" value="Unassembled WGS sequence"/>
</dbReference>
<evidence type="ECO:0000313" key="4">
    <source>
        <dbReference type="Proteomes" id="UP000604825"/>
    </source>
</evidence>
<keyword evidence="2" id="KW-0812">Transmembrane</keyword>